<gene>
    <name evidence="3" type="ORF">RS030_71064</name>
</gene>
<feature type="signal peptide" evidence="2">
    <location>
        <begin position="1"/>
        <end position="22"/>
    </location>
</feature>
<evidence type="ECO:0000256" key="2">
    <source>
        <dbReference type="SAM" id="SignalP"/>
    </source>
</evidence>
<feature type="chain" id="PRO_5043979146" evidence="2">
    <location>
        <begin position="23"/>
        <end position="1486"/>
    </location>
</feature>
<organism evidence="3 4">
    <name type="scientific">Cryptosporidium xiaoi</name>
    <dbReference type="NCBI Taxonomy" id="659607"/>
    <lineage>
        <taxon>Eukaryota</taxon>
        <taxon>Sar</taxon>
        <taxon>Alveolata</taxon>
        <taxon>Apicomplexa</taxon>
        <taxon>Conoidasida</taxon>
        <taxon>Coccidia</taxon>
        <taxon>Eucoccidiorida</taxon>
        <taxon>Eimeriorina</taxon>
        <taxon>Cryptosporidiidae</taxon>
        <taxon>Cryptosporidium</taxon>
    </lineage>
</organism>
<name>A0AAV9XTF3_9CRYT</name>
<feature type="compositionally biased region" description="Basic and acidic residues" evidence="1">
    <location>
        <begin position="1236"/>
        <end position="1254"/>
    </location>
</feature>
<evidence type="ECO:0000313" key="4">
    <source>
        <dbReference type="Proteomes" id="UP001311799"/>
    </source>
</evidence>
<dbReference type="EMBL" id="JAWDEY010000035">
    <property type="protein sequence ID" value="KAK6588038.1"/>
    <property type="molecule type" value="Genomic_DNA"/>
</dbReference>
<comment type="caution">
    <text evidence="3">The sequence shown here is derived from an EMBL/GenBank/DDBJ whole genome shotgun (WGS) entry which is preliminary data.</text>
</comment>
<evidence type="ECO:0000313" key="3">
    <source>
        <dbReference type="EMBL" id="KAK6588038.1"/>
    </source>
</evidence>
<keyword evidence="2" id="KW-0732">Signal</keyword>
<evidence type="ECO:0000256" key="1">
    <source>
        <dbReference type="SAM" id="MobiDB-lite"/>
    </source>
</evidence>
<feature type="region of interest" description="Disordered" evidence="1">
    <location>
        <begin position="1233"/>
        <end position="1254"/>
    </location>
</feature>
<proteinExistence type="predicted"/>
<dbReference type="Proteomes" id="UP001311799">
    <property type="component" value="Unassembled WGS sequence"/>
</dbReference>
<protein>
    <submittedName>
        <fullName evidence="3">Uncharacterized protein</fullName>
    </submittedName>
</protein>
<keyword evidence="4" id="KW-1185">Reference proteome</keyword>
<accession>A0AAV9XTF3</accession>
<sequence>MISSKNILALFIPLFLIKIIFTDLHVACEKNDVKEILVNNENLEIGKESQGISSNVETTIQTNFMDQSLNNIFELDIQDQCNQLWSLRKKITQEVSKIAKIHKEFALFLSKEGVNDNSLHYDEIYKQSLKILSKNNTSANISNRMDEYLDLASEHMFISVDKNEEKAKINICEGNFHSSMREFFQIRKEYKKFLTNIDLCTKKQKRTIKNGLAGINTLLYLAQSLNGNTNPVNKEDNEYLKGTLKKYQADDSSSQFASTLKKFQNICDLGIMSENEMSREKKLRWLKKNMQSIIKSLNAIEELINKITLKNVKNFINCISHFQGFNSINKTAGGFMEAISELILSHCNNRKNILNVIIFRYSSNVLNKYVLNNKIFSLWLFIQNRVTSIQTLFSILNGSNELISRVNSCISMENLAEIISRCSEVLRKAASSWDIFYSSENDSIMNKIQKQALNEMNQYSLSFQNNNKDLINLDWDWLSLNIETIIRKSEDSFRKLIRDNIEEPLSVCSKSLSPVYKSLVSEFKPTKTINEKDENKITNKYNSKVNEVLNNLSRQQQSISSFKNMFLWPRNNATVFSAISMYNRTAELLKSLNTTTQYPVNSLFNRSISSDILFHQIIISEGFINLYNNIKTRFDWDLKTFQNDFGYMKKVSCDVENEDTIEHPILKINYDNPLKPGQWFLNSLEFYNLFDIKFNKVNKIIDSAITFRLQFVEQWADIINKLIINIGNPIAFIISKNSEEVFTYYLQEQINISREFSSIIEGNTSILEFINEVDKSLSDLNTDIFVSKFETHNEPKIDESYRSDDEFSSVSEINEYLFNLKKRIEKFCAEDSHNVNIKSIKAICKSIYFVYMTIEKNIREVTPKLQKLFTDLDKQKVDLLKLDSIIQSCISLDKKVDRVKCWAPNQFLELPIRRTIQIRKVMTEALREVIRTKILDQSNYIETYININFENSLIFENKSVKTVTQEVALDDQDNEKIVERFSILLKLTNEIMSYIMNELNSLESIYINYYKNQIQELSNSSKALMYSFVKLISMKVVLIHNYGKPNIFQKIFRFPKLLLSKKEVIDIENLTSGYKTIVNNNVTFSDDLCDYIKRNMMLANNHTFILNKFLRTLSNTKHKLEGITSVLLENPDRFTNSSLKTEIELNKYSVMQQKTFFILSESDKFLKLGNVENFRYLTIRNMTLNVSDTMAKLSDEINSKELELEKKEEAMANTNCFRRWRWRRRLKKRNKKKISKKDTEKAIKTHKSKGDSRKLQEIKKDANKKLNKFLLKTVLFDDLGTLNDANKINESVLEYENDEYSDKSDVSDLESFQFDDYYKFDNRIGYYNPKNHVDDEVSYDLDTGGHTDTERKVNPVLVKIGSTVELAFKVNDFIKQYKEIKKSLKEGADLGPEGSGVNLMAFFGVLNAISGGPGDDVEAMFGSASQDENVFGDASILEQLRLSDESDNNRFESEGVKKRLESMDISYDDFKQKIELELRGEDFDFD</sequence>
<reference evidence="3 4" key="1">
    <citation type="submission" date="2023-10" db="EMBL/GenBank/DDBJ databases">
        <title>Comparative genomics analysis reveals potential genetic determinants of host preference in Cryptosporidium xiaoi.</title>
        <authorList>
            <person name="Xiao L."/>
            <person name="Li J."/>
        </authorList>
    </citation>
    <scope>NUCLEOTIDE SEQUENCE [LARGE SCALE GENOMIC DNA]</scope>
    <source>
        <strain evidence="3 4">52996</strain>
    </source>
</reference>